<comment type="caution">
    <text evidence="2">The sequence shown here is derived from an EMBL/GenBank/DDBJ whole genome shotgun (WGS) entry which is preliminary data.</text>
</comment>
<feature type="region of interest" description="Disordered" evidence="1">
    <location>
        <begin position="1"/>
        <end position="22"/>
    </location>
</feature>
<evidence type="ECO:0000313" key="2">
    <source>
        <dbReference type="EMBL" id="GGL14812.1"/>
    </source>
</evidence>
<evidence type="ECO:0000313" key="3">
    <source>
        <dbReference type="Proteomes" id="UP000638263"/>
    </source>
</evidence>
<sequence>MTMPPSSAAPPGSPSEEEDDHDLLTYGIAGDRLRGEIALETGRLEAALTAGKNDAADSARSRIRDLEAALQRHVAARDGEFNEKRFFGEHFESDPR</sequence>
<dbReference type="Proteomes" id="UP000638263">
    <property type="component" value="Unassembled WGS sequence"/>
</dbReference>
<dbReference type="RefSeq" id="WP_082681635.1">
    <property type="nucleotide sequence ID" value="NZ_BMMH01000006.1"/>
</dbReference>
<evidence type="ECO:0000256" key="1">
    <source>
        <dbReference type="SAM" id="MobiDB-lite"/>
    </source>
</evidence>
<gene>
    <name evidence="2" type="ORF">GCM10011588_31660</name>
</gene>
<reference evidence="2" key="2">
    <citation type="submission" date="2020-09" db="EMBL/GenBank/DDBJ databases">
        <authorList>
            <person name="Sun Q."/>
            <person name="Zhou Y."/>
        </authorList>
    </citation>
    <scope>NUCLEOTIDE SEQUENCE</scope>
    <source>
        <strain evidence="2">CGMCC 4.3508</strain>
    </source>
</reference>
<reference evidence="2" key="1">
    <citation type="journal article" date="2014" name="Int. J. Syst. Evol. Microbiol.">
        <title>Complete genome sequence of Corynebacterium casei LMG S-19264T (=DSM 44701T), isolated from a smear-ripened cheese.</title>
        <authorList>
            <consortium name="US DOE Joint Genome Institute (JGI-PGF)"/>
            <person name="Walter F."/>
            <person name="Albersmeier A."/>
            <person name="Kalinowski J."/>
            <person name="Ruckert C."/>
        </authorList>
    </citation>
    <scope>NUCLEOTIDE SEQUENCE</scope>
    <source>
        <strain evidence="2">CGMCC 4.3508</strain>
    </source>
</reference>
<proteinExistence type="predicted"/>
<accession>A0A917RLX4</accession>
<name>A0A917RLX4_9NOCA</name>
<dbReference type="EMBL" id="BMMH01000006">
    <property type="protein sequence ID" value="GGL14812.1"/>
    <property type="molecule type" value="Genomic_DNA"/>
</dbReference>
<keyword evidence="3" id="KW-1185">Reference proteome</keyword>
<organism evidence="2 3">
    <name type="scientific">Nocardia jinanensis</name>
    <dbReference type="NCBI Taxonomy" id="382504"/>
    <lineage>
        <taxon>Bacteria</taxon>
        <taxon>Bacillati</taxon>
        <taxon>Actinomycetota</taxon>
        <taxon>Actinomycetes</taxon>
        <taxon>Mycobacteriales</taxon>
        <taxon>Nocardiaceae</taxon>
        <taxon>Nocardia</taxon>
    </lineage>
</organism>
<dbReference type="AlphaFoldDB" id="A0A917RLX4"/>
<evidence type="ECO:0008006" key="4">
    <source>
        <dbReference type="Google" id="ProtNLM"/>
    </source>
</evidence>
<protein>
    <recommendedName>
        <fullName evidence="4">Acyl-CoA synthase</fullName>
    </recommendedName>
</protein>